<name>A0AAD7UCW9_9STRA</name>
<dbReference type="AlphaFoldDB" id="A0AAD7UCW9"/>
<dbReference type="EMBL" id="JAQMWT010000373">
    <property type="protein sequence ID" value="KAJ8602653.1"/>
    <property type="molecule type" value="Genomic_DNA"/>
</dbReference>
<dbReference type="Pfam" id="PF05686">
    <property type="entry name" value="Glyco_transf_90"/>
    <property type="match status" value="1"/>
</dbReference>
<evidence type="ECO:0000256" key="1">
    <source>
        <dbReference type="ARBA" id="ARBA00010118"/>
    </source>
</evidence>
<accession>A0AAD7UCW9</accession>
<comment type="similarity">
    <text evidence="1">Belongs to the glycosyltransferase 90 family.</text>
</comment>
<dbReference type="GO" id="GO:0016740">
    <property type="term" value="F:transferase activity"/>
    <property type="evidence" value="ECO:0007669"/>
    <property type="project" value="UniProtKB-KW"/>
</dbReference>
<dbReference type="InterPro" id="IPR051091">
    <property type="entry name" value="O-Glucosyltr/Glycosyltrsf_90"/>
</dbReference>
<organism evidence="4 5">
    <name type="scientific">Chrysophaeum taylorii</name>
    <dbReference type="NCBI Taxonomy" id="2483200"/>
    <lineage>
        <taxon>Eukaryota</taxon>
        <taxon>Sar</taxon>
        <taxon>Stramenopiles</taxon>
        <taxon>Ochrophyta</taxon>
        <taxon>Pelagophyceae</taxon>
        <taxon>Pelagomonadales</taxon>
        <taxon>Pelagomonadaceae</taxon>
        <taxon>Chrysophaeum</taxon>
    </lineage>
</organism>
<sequence>MTKRREWFALAVVVGACEFECDRLERWTNGFQRLATEDPISIDEKTPPLVGGIIYTANGHLLEEMQKQNRIKSNQFPSHLIDDLKALDLMDVRFRFELGDAKRNNNFTTLSKTRLVDDPWGVLYPMNLRRHYPPEIFEHLSLYDMPFALKEPTLVWRGATTGQSLPGEMTPRKQFVFGHFNFSDRIDVGFSSIEQGHHDAIPYMKKEVPWKDHLRFKYIMSLEGNDIASGLKWQLLSNSVVFMPKPTVDSWFLESTLIPYVHYVPVNANFSNLLDQLDWADAHPYECETIAKVSTEYAIQAYRTTILDPAPRRRVLKLVLGGGRLEKFY</sequence>
<dbReference type="SMART" id="SM00672">
    <property type="entry name" value="CAP10"/>
    <property type="match status" value="1"/>
</dbReference>
<protein>
    <recommendedName>
        <fullName evidence="3">Glycosyl transferase CAP10 domain-containing protein</fullName>
    </recommendedName>
</protein>
<keyword evidence="2" id="KW-0808">Transferase</keyword>
<evidence type="ECO:0000256" key="2">
    <source>
        <dbReference type="ARBA" id="ARBA00022679"/>
    </source>
</evidence>
<evidence type="ECO:0000259" key="3">
    <source>
        <dbReference type="SMART" id="SM00672"/>
    </source>
</evidence>
<evidence type="ECO:0000313" key="4">
    <source>
        <dbReference type="EMBL" id="KAJ8602653.1"/>
    </source>
</evidence>
<gene>
    <name evidence="4" type="ORF">CTAYLR_004095</name>
</gene>
<dbReference type="PANTHER" id="PTHR12203">
    <property type="entry name" value="KDEL LYS-ASP-GLU-LEU CONTAINING - RELATED"/>
    <property type="match status" value="1"/>
</dbReference>
<evidence type="ECO:0000313" key="5">
    <source>
        <dbReference type="Proteomes" id="UP001230188"/>
    </source>
</evidence>
<dbReference type="Proteomes" id="UP001230188">
    <property type="component" value="Unassembled WGS sequence"/>
</dbReference>
<reference evidence="4" key="1">
    <citation type="submission" date="2023-01" db="EMBL/GenBank/DDBJ databases">
        <title>Metagenome sequencing of chrysophaentin producing Chrysophaeum taylorii.</title>
        <authorList>
            <person name="Davison J."/>
            <person name="Bewley C."/>
        </authorList>
    </citation>
    <scope>NUCLEOTIDE SEQUENCE</scope>
    <source>
        <strain evidence="4">NIES-1699</strain>
    </source>
</reference>
<feature type="domain" description="Glycosyl transferase CAP10" evidence="3">
    <location>
        <begin position="88"/>
        <end position="329"/>
    </location>
</feature>
<dbReference type="InterPro" id="IPR006598">
    <property type="entry name" value="CAP10"/>
</dbReference>
<keyword evidence="5" id="KW-1185">Reference proteome</keyword>
<dbReference type="PANTHER" id="PTHR12203:SF35">
    <property type="entry name" value="PROTEIN O-GLUCOSYLTRANSFERASE 1"/>
    <property type="match status" value="1"/>
</dbReference>
<dbReference type="PROSITE" id="PS51257">
    <property type="entry name" value="PROKAR_LIPOPROTEIN"/>
    <property type="match status" value="1"/>
</dbReference>
<comment type="caution">
    <text evidence="4">The sequence shown here is derived from an EMBL/GenBank/DDBJ whole genome shotgun (WGS) entry which is preliminary data.</text>
</comment>
<proteinExistence type="inferred from homology"/>